<reference evidence="3 5" key="2">
    <citation type="journal article" date="2015" name="Genome Announc.">
        <title>Expanding the biotechnology potential of lactobacilli through comparative genomics of 213 strains and associated genera.</title>
        <authorList>
            <person name="Sun Z."/>
            <person name="Harris H.M."/>
            <person name="McCann A."/>
            <person name="Guo C."/>
            <person name="Argimon S."/>
            <person name="Zhang W."/>
            <person name="Yang X."/>
            <person name="Jeffery I.B."/>
            <person name="Cooney J.C."/>
            <person name="Kagawa T.F."/>
            <person name="Liu W."/>
            <person name="Song Y."/>
            <person name="Salvetti E."/>
            <person name="Wrobel A."/>
            <person name="Rasinkangas P."/>
            <person name="Parkhill J."/>
            <person name="Rea M.C."/>
            <person name="O'Sullivan O."/>
            <person name="Ritari J."/>
            <person name="Douillard F.P."/>
            <person name="Paul Ross R."/>
            <person name="Yang R."/>
            <person name="Briner A.E."/>
            <person name="Felis G.E."/>
            <person name="de Vos W.M."/>
            <person name="Barrangou R."/>
            <person name="Klaenhammer T.R."/>
            <person name="Caufield P.W."/>
            <person name="Cui Y."/>
            <person name="Zhang H."/>
            <person name="O'Toole P.W."/>
        </authorList>
    </citation>
    <scope>NUCLEOTIDE SEQUENCE [LARGE SCALE GENOMIC DNA]</scope>
    <source>
        <strain evidence="3 5">DSM 18382</strain>
    </source>
</reference>
<accession>X0QC33</accession>
<feature type="transmembrane region" description="Helical" evidence="1">
    <location>
        <begin position="172"/>
        <end position="191"/>
    </location>
</feature>
<evidence type="ECO:0000256" key="1">
    <source>
        <dbReference type="SAM" id="Phobius"/>
    </source>
</evidence>
<dbReference type="Proteomes" id="UP000051966">
    <property type="component" value="Unassembled WGS sequence"/>
</dbReference>
<evidence type="ECO:0000313" key="5">
    <source>
        <dbReference type="Proteomes" id="UP000051966"/>
    </source>
</evidence>
<dbReference type="InterPro" id="IPR010390">
    <property type="entry name" value="ABC-2_transporter-like"/>
</dbReference>
<keyword evidence="1" id="KW-0472">Membrane</keyword>
<dbReference type="PANTHER" id="PTHR36832:SF1">
    <property type="entry name" value="SLR1174 PROTEIN"/>
    <property type="match status" value="1"/>
</dbReference>
<sequence>MMKYFFSFQNSLFTLLSYRTNFWVRIFTTLLSIGMSVFMWQAIYKFSGQETVAGIGQANMSLYLVIVNILTLVFSTEPIFRLSALIRSGNLSVMLLRPVNILMQGFFEYLGRSFPYLLIYMGVFWVVKPISNLLVGLGSLGLFLTIYVMFYMLVTLMGLSSFWLIQIWPMQPVFNACFFLLGGQLFPLQVLPKNFRWLLYNPFSLAGNQLTMLSIGDMSEEEFFRSFLWALIWILLLGVLIHLFWKRGNLRYEGVGM</sequence>
<dbReference type="STRING" id="1423743.FD41_GL001496"/>
<keyword evidence="1" id="KW-1133">Transmembrane helix</keyword>
<dbReference type="EMBL" id="AZFY01000148">
    <property type="protein sequence ID" value="KRM01787.1"/>
    <property type="molecule type" value="Genomic_DNA"/>
</dbReference>
<dbReference type="OrthoDB" id="2027431at2"/>
<protein>
    <submittedName>
        <fullName evidence="2">ABC-type uncharacterized transport system, permease component</fullName>
    </submittedName>
</protein>
<keyword evidence="5" id="KW-1185">Reference proteome</keyword>
<dbReference type="PANTHER" id="PTHR36832">
    <property type="entry name" value="SLR1174 PROTEIN-RELATED"/>
    <property type="match status" value="1"/>
</dbReference>
<reference evidence="2" key="1">
    <citation type="journal article" date="2014" name="Genome Announc.">
        <title>Draft Genome Sequences of Two Lactobacillus Strains, L. farraginis JCM 14108T and L. composti JCM 14202T, Isolated from Compost of Distilled Shochu Residue.</title>
        <authorList>
            <person name="Yuki M."/>
            <person name="Oshima K."/>
            <person name="Suda W."/>
            <person name="Kitahara M."/>
            <person name="Kitamura K."/>
            <person name="Iida T."/>
            <person name="Hattori M."/>
            <person name="Ohkuma M."/>
        </authorList>
    </citation>
    <scope>NUCLEOTIDE SEQUENCE [LARGE SCALE GENOMIC DNA]</scope>
    <source>
        <strain evidence="2">JCM 14108</strain>
    </source>
</reference>
<feature type="transmembrane region" description="Helical" evidence="1">
    <location>
        <begin position="109"/>
        <end position="127"/>
    </location>
</feature>
<dbReference type="eggNOG" id="COG4587">
    <property type="taxonomic scope" value="Bacteria"/>
</dbReference>
<organism evidence="2 4">
    <name type="scientific">Lentilactobacillus farraginis DSM 18382 = JCM 14108</name>
    <dbReference type="NCBI Taxonomy" id="1423743"/>
    <lineage>
        <taxon>Bacteria</taxon>
        <taxon>Bacillati</taxon>
        <taxon>Bacillota</taxon>
        <taxon>Bacilli</taxon>
        <taxon>Lactobacillales</taxon>
        <taxon>Lactobacillaceae</taxon>
        <taxon>Lentilactobacillus</taxon>
    </lineage>
</organism>
<feature type="transmembrane region" description="Helical" evidence="1">
    <location>
        <begin position="133"/>
        <end position="165"/>
    </location>
</feature>
<dbReference type="EMBL" id="BAKI01000008">
    <property type="protein sequence ID" value="GAF36175.1"/>
    <property type="molecule type" value="Genomic_DNA"/>
</dbReference>
<feature type="transmembrane region" description="Helical" evidence="1">
    <location>
        <begin position="22"/>
        <end position="40"/>
    </location>
</feature>
<evidence type="ECO:0000313" key="2">
    <source>
        <dbReference type="EMBL" id="GAF36175.1"/>
    </source>
</evidence>
<dbReference type="RefSeq" id="WP_081759848.1">
    <property type="nucleotide sequence ID" value="NZ_BAKI01000008.1"/>
</dbReference>
<gene>
    <name evidence="3" type="ORF">FD41_GL001496</name>
    <name evidence="2" type="ORF">JCM14108_1128</name>
</gene>
<dbReference type="PATRIC" id="fig|1423743.5.peg.1551"/>
<evidence type="ECO:0000313" key="3">
    <source>
        <dbReference type="EMBL" id="KRM01787.1"/>
    </source>
</evidence>
<evidence type="ECO:0000313" key="4">
    <source>
        <dbReference type="Proteomes" id="UP000019488"/>
    </source>
</evidence>
<dbReference type="Proteomes" id="UP000019488">
    <property type="component" value="Unassembled WGS sequence"/>
</dbReference>
<feature type="transmembrane region" description="Helical" evidence="1">
    <location>
        <begin position="227"/>
        <end position="245"/>
    </location>
</feature>
<keyword evidence="1" id="KW-0812">Transmembrane</keyword>
<dbReference type="Pfam" id="PF06182">
    <property type="entry name" value="ABC2_membrane_6"/>
    <property type="match status" value="1"/>
</dbReference>
<comment type="caution">
    <text evidence="2">The sequence shown here is derived from an EMBL/GenBank/DDBJ whole genome shotgun (WGS) entry which is preliminary data.</text>
</comment>
<proteinExistence type="predicted"/>
<name>X0QC33_9LACO</name>
<dbReference type="AlphaFoldDB" id="X0QC33"/>